<dbReference type="InterPro" id="IPR005182">
    <property type="entry name" value="YdbS-like_PH"/>
</dbReference>
<evidence type="ECO:0000256" key="2">
    <source>
        <dbReference type="SAM" id="Phobius"/>
    </source>
</evidence>
<feature type="domain" description="YdbS-like PH" evidence="3">
    <location>
        <begin position="87"/>
        <end position="168"/>
    </location>
</feature>
<comment type="caution">
    <text evidence="4">The sequence shown here is derived from an EMBL/GenBank/DDBJ whole genome shotgun (WGS) entry which is preliminary data.</text>
</comment>
<protein>
    <submittedName>
        <fullName evidence="4">PH domain-containing protein</fullName>
    </submittedName>
</protein>
<feature type="transmembrane region" description="Helical" evidence="2">
    <location>
        <begin position="62"/>
        <end position="82"/>
    </location>
</feature>
<organism evidence="4 5">
    <name type="scientific">Candidatus Ruania gallistercoris</name>
    <dbReference type="NCBI Taxonomy" id="2838746"/>
    <lineage>
        <taxon>Bacteria</taxon>
        <taxon>Bacillati</taxon>
        <taxon>Actinomycetota</taxon>
        <taxon>Actinomycetes</taxon>
        <taxon>Micrococcales</taxon>
        <taxon>Ruaniaceae</taxon>
        <taxon>Ruania</taxon>
    </lineage>
</organism>
<sequence length="523" mass="55712">MSGAAPAEPDPTPSASTEAEGPAWLTLAPSTVAVTALLLFGACLGTSALIVVPVWLGGDHGPLTLVLCLAGTVVVTGVSAVADRLRWRTTRYRLTGQRLEMHSGILFKRRRSLARERIRNVDLTAHLLLRMFGLVRLSLGTGEKVTEGTGQSIVLDPIPRADGERLRAELLRRETLEPAAAGPEALARWSPAWIRYAPVSVFTLLFSVGAAGGIFQVADWAGVPALPVEWASEITDRIGAWPALLAAIVVFVLVGAVAMTALWVESWWGYRLERSEQALRVHRGLLTSRSISFETSRIRGVELVEPLGIRTSGAARLDVVATGLRADAEKQDSATLVPGAPRATPIRVAETILGQQWPQTLRAHPAAARRRRLVRAAALIAGLLALAAGVVVLLHPTAFWTSVIAVTTLAGSGLAVAVALDSARNLGHQLTATYLVARRGSIRRGTVALDRSGIIGWRVQQSIFQRRAGVLTLTATTAAGRGRYSVVDVATTAGLALAEEAVPRLLTPFLEREVGSTQERTGV</sequence>
<evidence type="ECO:0000313" key="4">
    <source>
        <dbReference type="EMBL" id="HIZ35796.1"/>
    </source>
</evidence>
<dbReference type="EMBL" id="DXBY01000144">
    <property type="protein sequence ID" value="HIZ35796.1"/>
    <property type="molecule type" value="Genomic_DNA"/>
</dbReference>
<feature type="transmembrane region" description="Helical" evidence="2">
    <location>
        <begin position="238"/>
        <end position="264"/>
    </location>
</feature>
<feature type="transmembrane region" description="Helical" evidence="2">
    <location>
        <begin position="196"/>
        <end position="218"/>
    </location>
</feature>
<accession>A0A9D2J3Z8</accession>
<keyword evidence="2" id="KW-0472">Membrane</keyword>
<reference evidence="4" key="2">
    <citation type="submission" date="2021-04" db="EMBL/GenBank/DDBJ databases">
        <authorList>
            <person name="Gilroy R."/>
        </authorList>
    </citation>
    <scope>NUCLEOTIDE SEQUENCE</scope>
    <source>
        <strain evidence="4">ChiGjej4B4-7305</strain>
    </source>
</reference>
<feature type="region of interest" description="Disordered" evidence="1">
    <location>
        <begin position="1"/>
        <end position="20"/>
    </location>
</feature>
<dbReference type="Proteomes" id="UP000824037">
    <property type="component" value="Unassembled WGS sequence"/>
</dbReference>
<feature type="domain" description="YdbS-like PH" evidence="3">
    <location>
        <begin position="424"/>
        <end position="490"/>
    </location>
</feature>
<keyword evidence="2" id="KW-0812">Transmembrane</keyword>
<dbReference type="Pfam" id="PF03703">
    <property type="entry name" value="bPH_2"/>
    <property type="match status" value="2"/>
</dbReference>
<reference evidence="4" key="1">
    <citation type="journal article" date="2021" name="PeerJ">
        <title>Extensive microbial diversity within the chicken gut microbiome revealed by metagenomics and culture.</title>
        <authorList>
            <person name="Gilroy R."/>
            <person name="Ravi A."/>
            <person name="Getino M."/>
            <person name="Pursley I."/>
            <person name="Horton D.L."/>
            <person name="Alikhan N.F."/>
            <person name="Baker D."/>
            <person name="Gharbi K."/>
            <person name="Hall N."/>
            <person name="Watson M."/>
            <person name="Adriaenssens E.M."/>
            <person name="Foster-Nyarko E."/>
            <person name="Jarju S."/>
            <person name="Secka A."/>
            <person name="Antonio M."/>
            <person name="Oren A."/>
            <person name="Chaudhuri R.R."/>
            <person name="La Ragione R."/>
            <person name="Hildebrand F."/>
            <person name="Pallen M.J."/>
        </authorList>
    </citation>
    <scope>NUCLEOTIDE SEQUENCE</scope>
    <source>
        <strain evidence="4">ChiGjej4B4-7305</strain>
    </source>
</reference>
<feature type="transmembrane region" description="Helical" evidence="2">
    <location>
        <begin position="399"/>
        <end position="420"/>
    </location>
</feature>
<keyword evidence="2" id="KW-1133">Transmembrane helix</keyword>
<dbReference type="InterPro" id="IPR014529">
    <property type="entry name" value="UCP026631"/>
</dbReference>
<dbReference type="AlphaFoldDB" id="A0A9D2J3Z8"/>
<dbReference type="PIRSF" id="PIRSF026631">
    <property type="entry name" value="UCP026631"/>
    <property type="match status" value="1"/>
</dbReference>
<evidence type="ECO:0000259" key="3">
    <source>
        <dbReference type="Pfam" id="PF03703"/>
    </source>
</evidence>
<gene>
    <name evidence="4" type="ORF">H9815_08455</name>
</gene>
<evidence type="ECO:0000256" key="1">
    <source>
        <dbReference type="SAM" id="MobiDB-lite"/>
    </source>
</evidence>
<feature type="transmembrane region" description="Helical" evidence="2">
    <location>
        <begin position="373"/>
        <end position="393"/>
    </location>
</feature>
<feature type="transmembrane region" description="Helical" evidence="2">
    <location>
        <begin position="32"/>
        <end position="56"/>
    </location>
</feature>
<proteinExistence type="predicted"/>
<name>A0A9D2J3Z8_9MICO</name>
<dbReference type="PANTHER" id="PTHR34473">
    <property type="entry name" value="UPF0699 TRANSMEMBRANE PROTEIN YDBS"/>
    <property type="match status" value="1"/>
</dbReference>
<dbReference type="PANTHER" id="PTHR34473:SF2">
    <property type="entry name" value="UPF0699 TRANSMEMBRANE PROTEIN YDBT"/>
    <property type="match status" value="1"/>
</dbReference>
<evidence type="ECO:0000313" key="5">
    <source>
        <dbReference type="Proteomes" id="UP000824037"/>
    </source>
</evidence>